<reference evidence="2" key="1">
    <citation type="journal article" date="2019" name="Int. J. Syst. Evol. Microbiol.">
        <title>The Global Catalogue of Microorganisms (GCM) 10K type strain sequencing project: providing services to taxonomists for standard genome sequencing and annotation.</title>
        <authorList>
            <consortium name="The Broad Institute Genomics Platform"/>
            <consortium name="The Broad Institute Genome Sequencing Center for Infectious Disease"/>
            <person name="Wu L."/>
            <person name="Ma J."/>
        </authorList>
    </citation>
    <scope>NUCLEOTIDE SEQUENCE [LARGE SCALE GENOMIC DNA]</scope>
    <source>
        <strain evidence="2">CGMCC 1.16225</strain>
    </source>
</reference>
<sequence length="64" mass="7034">MDGHGVVEPDQLAMLTTILEEHCQSHGIPADSLDRENLATRIMTLFTSGITRIDDLKQALSGNR</sequence>
<comment type="caution">
    <text evidence="1">The sequence shown here is derived from an EMBL/GenBank/DDBJ whole genome shotgun (WGS) entry which is preliminary data.</text>
</comment>
<proteinExistence type="predicted"/>
<evidence type="ECO:0000313" key="2">
    <source>
        <dbReference type="Proteomes" id="UP001597405"/>
    </source>
</evidence>
<dbReference type="Proteomes" id="UP001597405">
    <property type="component" value="Unassembled WGS sequence"/>
</dbReference>
<organism evidence="1 2">
    <name type="scientific">Mesorhizobium newzealandense</name>
    <dbReference type="NCBI Taxonomy" id="1300302"/>
    <lineage>
        <taxon>Bacteria</taxon>
        <taxon>Pseudomonadati</taxon>
        <taxon>Pseudomonadota</taxon>
        <taxon>Alphaproteobacteria</taxon>
        <taxon>Hyphomicrobiales</taxon>
        <taxon>Phyllobacteriaceae</taxon>
        <taxon>Mesorhizobium</taxon>
    </lineage>
</organism>
<protein>
    <submittedName>
        <fullName evidence="1">Uncharacterized protein</fullName>
    </submittedName>
</protein>
<accession>A0ABW4U4Z5</accession>
<dbReference type="RefSeq" id="WP_379095606.1">
    <property type="nucleotide sequence ID" value="NZ_JBHUGZ010000005.1"/>
</dbReference>
<name>A0ABW4U4Z5_9HYPH</name>
<dbReference type="EMBL" id="JBHUGZ010000005">
    <property type="protein sequence ID" value="MFD1982593.1"/>
    <property type="molecule type" value="Genomic_DNA"/>
</dbReference>
<keyword evidence="2" id="KW-1185">Reference proteome</keyword>
<gene>
    <name evidence="1" type="ORF">ACFSOZ_07860</name>
</gene>
<evidence type="ECO:0000313" key="1">
    <source>
        <dbReference type="EMBL" id="MFD1982593.1"/>
    </source>
</evidence>